<protein>
    <submittedName>
        <fullName evidence="2">Uncharacterized protein</fullName>
    </submittedName>
</protein>
<evidence type="ECO:0000256" key="1">
    <source>
        <dbReference type="SAM" id="Phobius"/>
    </source>
</evidence>
<feature type="non-terminal residue" evidence="2">
    <location>
        <position position="1"/>
    </location>
</feature>
<gene>
    <name evidence="2" type="ORF">UW52_C0066G0007</name>
</gene>
<evidence type="ECO:0000313" key="3">
    <source>
        <dbReference type="Proteomes" id="UP000034521"/>
    </source>
</evidence>
<evidence type="ECO:0000313" key="2">
    <source>
        <dbReference type="EMBL" id="KKT57604.1"/>
    </source>
</evidence>
<dbReference type="Proteomes" id="UP000034521">
    <property type="component" value="Unassembled WGS sequence"/>
</dbReference>
<name>A0A0G1LCK3_9BACT</name>
<keyword evidence="1" id="KW-0472">Membrane</keyword>
<keyword evidence="1" id="KW-0812">Transmembrane</keyword>
<dbReference type="AlphaFoldDB" id="A0A0G1LCK3"/>
<comment type="caution">
    <text evidence="2">The sequence shown here is derived from an EMBL/GenBank/DDBJ whole genome shotgun (WGS) entry which is preliminary data.</text>
</comment>
<reference evidence="2 3" key="1">
    <citation type="journal article" date="2015" name="Nature">
        <title>rRNA introns, odd ribosomes, and small enigmatic genomes across a large radiation of phyla.</title>
        <authorList>
            <person name="Brown C.T."/>
            <person name="Hug L.A."/>
            <person name="Thomas B.C."/>
            <person name="Sharon I."/>
            <person name="Castelle C.J."/>
            <person name="Singh A."/>
            <person name="Wilkins M.J."/>
            <person name="Williams K.H."/>
            <person name="Banfield J.F."/>
        </authorList>
    </citation>
    <scope>NUCLEOTIDE SEQUENCE [LARGE SCALE GENOMIC DNA]</scope>
</reference>
<organism evidence="2 3">
    <name type="scientific">Candidatus Gottesmanbacteria bacterium GW2011_GWA1_44_24b</name>
    <dbReference type="NCBI Taxonomy" id="1618437"/>
    <lineage>
        <taxon>Bacteria</taxon>
        <taxon>Candidatus Gottesmaniibacteriota</taxon>
    </lineage>
</organism>
<feature type="transmembrane region" description="Helical" evidence="1">
    <location>
        <begin position="24"/>
        <end position="44"/>
    </location>
</feature>
<dbReference type="EMBL" id="LCIQ01000066">
    <property type="protein sequence ID" value="KKT57604.1"/>
    <property type="molecule type" value="Genomic_DNA"/>
</dbReference>
<keyword evidence="1" id="KW-1133">Transmembrane helix</keyword>
<accession>A0A0G1LCK3</accession>
<sequence>TPPIEPIKEPEPDMFPPPKPKNTTLSIITTLIFFILLFVIGFWLSGIVRKYAGNFFGGNTRENVVPTPSIKEAVKNLMPTTLEDMFGTWKTYQVLNGKTREAYEGLSFKLPGEVLSLICDGSSCRSQGTYLPGGTRFTVALRGVGQVLPDYRGKIISDLKGIPFTTSETTIGGQSATEFSGTFIGTTVSGYVFSQMRGYMIPLTETISLEINHFTPNGLTTDFLKDDVLFDQILQTLIFPSSSLEKGGTSSPSAAPMIRE</sequence>
<proteinExistence type="predicted"/>